<evidence type="ECO:0000313" key="3">
    <source>
        <dbReference type="EMBL" id="QRF54648.1"/>
    </source>
</evidence>
<evidence type="ECO:0000313" key="4">
    <source>
        <dbReference type="Proteomes" id="UP000596351"/>
    </source>
</evidence>
<dbReference type="Proteomes" id="UP000596351">
    <property type="component" value="Plasmid p2"/>
</dbReference>
<dbReference type="Pfam" id="PF00563">
    <property type="entry name" value="EAL"/>
    <property type="match status" value="1"/>
</dbReference>
<dbReference type="PROSITE" id="PS50883">
    <property type="entry name" value="EAL"/>
    <property type="match status" value="1"/>
</dbReference>
<dbReference type="InterPro" id="IPR001633">
    <property type="entry name" value="EAL_dom"/>
</dbReference>
<evidence type="ECO:0000259" key="1">
    <source>
        <dbReference type="PROSITE" id="PS50883"/>
    </source>
</evidence>
<dbReference type="PANTHER" id="PTHR33121:SF70">
    <property type="entry name" value="SIGNALING PROTEIN YKOW"/>
    <property type="match status" value="1"/>
</dbReference>
<dbReference type="EMBL" id="CP032407">
    <property type="protein sequence ID" value="QRF54648.1"/>
    <property type="molecule type" value="Genomic_DNA"/>
</dbReference>
<dbReference type="PROSITE" id="PS50887">
    <property type="entry name" value="GGDEF"/>
    <property type="match status" value="1"/>
</dbReference>
<dbReference type="InterPro" id="IPR029787">
    <property type="entry name" value="Nucleotide_cyclase"/>
</dbReference>
<reference evidence="3 4" key="1">
    <citation type="submission" date="2018-09" db="EMBL/GenBank/DDBJ databases">
        <title>Rhizobium sp. MAE2-X.</title>
        <authorList>
            <person name="Lee Y."/>
            <person name="Jeon C.O."/>
        </authorList>
    </citation>
    <scope>NUCLEOTIDE SEQUENCE [LARGE SCALE GENOMIC DNA]</scope>
    <source>
        <strain evidence="3 4">MAE2-X</strain>
        <plasmid evidence="3 4">p2</plasmid>
    </source>
</reference>
<dbReference type="Pfam" id="PF00990">
    <property type="entry name" value="GGDEF"/>
    <property type="match status" value="1"/>
</dbReference>
<keyword evidence="4" id="KW-1185">Reference proteome</keyword>
<dbReference type="CDD" id="cd01948">
    <property type="entry name" value="EAL"/>
    <property type="match status" value="1"/>
</dbReference>
<name>A0ABX7F536_9HYPH</name>
<dbReference type="SMART" id="SM00052">
    <property type="entry name" value="EAL"/>
    <property type="match status" value="1"/>
</dbReference>
<dbReference type="Gene3D" id="3.30.70.270">
    <property type="match status" value="1"/>
</dbReference>
<feature type="domain" description="EAL" evidence="1">
    <location>
        <begin position="107"/>
        <end position="362"/>
    </location>
</feature>
<dbReference type="CDD" id="cd01949">
    <property type="entry name" value="GGDEF"/>
    <property type="match status" value="1"/>
</dbReference>
<sequence length="365" mass="40355">MKEIPTAKGELFRLGGDEFALLLPFNDQFRLARLCERILKTVKRPAGFSGHNLSVTCSIGCCTSAAEGWTVNDLLKSADVALREVKRSVRGTYEFFGERSESGLTLRLAAIARVLNAVAANRLFPFFQEEIDLITGRRCGFEALARIVDPDGLTVMPAEFWPAFSDPDCARAISEQILTKTLMQMQQWTELGLDYGVVGINVSEVCIRERSYADHILTELDRYDIAPGSLMIEITETVILAEGEDVVLENIRALKRAGCKIALDDFGTGYASLSHLRDYPIDYVKIDRSFIKCLPEHPENRTIVIALVQLCKSLGLKVIAEGIEDTQTASVLREMNCDVGQGFLFGSPKSASEYDVRQSPIVSSG</sequence>
<keyword evidence="3" id="KW-0614">Plasmid</keyword>
<dbReference type="SUPFAM" id="SSF55073">
    <property type="entry name" value="Nucleotide cyclase"/>
    <property type="match status" value="1"/>
</dbReference>
<dbReference type="InterPro" id="IPR035919">
    <property type="entry name" value="EAL_sf"/>
</dbReference>
<accession>A0ABX7F536</accession>
<dbReference type="SUPFAM" id="SSF141868">
    <property type="entry name" value="EAL domain-like"/>
    <property type="match status" value="1"/>
</dbReference>
<organism evidence="3 4">
    <name type="scientific">Rhizobium rosettiformans</name>
    <dbReference type="NCBI Taxonomy" id="1368430"/>
    <lineage>
        <taxon>Bacteria</taxon>
        <taxon>Pseudomonadati</taxon>
        <taxon>Pseudomonadota</taxon>
        <taxon>Alphaproteobacteria</taxon>
        <taxon>Hyphomicrobiales</taxon>
        <taxon>Rhizobiaceae</taxon>
        <taxon>Rhizobium/Agrobacterium group</taxon>
        <taxon>Rhizobium</taxon>
    </lineage>
</organism>
<dbReference type="PANTHER" id="PTHR33121">
    <property type="entry name" value="CYCLIC DI-GMP PHOSPHODIESTERASE PDEF"/>
    <property type="match status" value="1"/>
</dbReference>
<geneLocation type="plasmid" evidence="3 4">
    <name>p2</name>
</geneLocation>
<protein>
    <submittedName>
        <fullName evidence="3">Bifunctional diguanylate cyclase/phosphodiesterase</fullName>
    </submittedName>
</protein>
<dbReference type="InterPro" id="IPR050706">
    <property type="entry name" value="Cyclic-di-GMP_PDE-like"/>
</dbReference>
<evidence type="ECO:0000259" key="2">
    <source>
        <dbReference type="PROSITE" id="PS50887"/>
    </source>
</evidence>
<dbReference type="InterPro" id="IPR043128">
    <property type="entry name" value="Rev_trsase/Diguanyl_cyclase"/>
</dbReference>
<dbReference type="Gene3D" id="3.20.20.450">
    <property type="entry name" value="EAL domain"/>
    <property type="match status" value="1"/>
</dbReference>
<gene>
    <name evidence="3" type="ORF">D4A92_24300</name>
</gene>
<proteinExistence type="predicted"/>
<dbReference type="InterPro" id="IPR000160">
    <property type="entry name" value="GGDEF_dom"/>
</dbReference>
<feature type="domain" description="GGDEF" evidence="2">
    <location>
        <begin position="1"/>
        <end position="98"/>
    </location>
</feature>